<evidence type="ECO:0000313" key="2">
    <source>
        <dbReference type="Proteomes" id="UP000319783"/>
    </source>
</evidence>
<protein>
    <submittedName>
        <fullName evidence="1">Uncharacterized protein</fullName>
    </submittedName>
</protein>
<sequence>MAHYSWLDAYGGGGSLPTPIGIEIPIHQDIFNRAEINSCLLVIAYSIFDFKTPYYGLYNIPIAIVP</sequence>
<dbReference type="EMBL" id="SULG01000161">
    <property type="protein sequence ID" value="TLD39944.1"/>
    <property type="molecule type" value="Genomic_DNA"/>
</dbReference>
<reference evidence="1 2" key="1">
    <citation type="submission" date="2019-04" db="EMBL/GenBank/DDBJ databases">
        <title>Genome of a novel bacterium Candidatus Jettenia ecosi reconstructed from metagenome of an anammox bioreactor.</title>
        <authorList>
            <person name="Mardanov A.V."/>
            <person name="Beletsky A.V."/>
            <person name="Ravin N.V."/>
            <person name="Botchkova E.A."/>
            <person name="Litti Y.V."/>
            <person name="Nozhevnikova A.N."/>
        </authorList>
    </citation>
    <scope>NUCLEOTIDE SEQUENCE [LARGE SCALE GENOMIC DNA]</scope>
    <source>
        <strain evidence="1">J2</strain>
    </source>
</reference>
<evidence type="ECO:0000313" key="1">
    <source>
        <dbReference type="EMBL" id="TLD39944.1"/>
    </source>
</evidence>
<organism evidence="1 2">
    <name type="scientific">Candidatus Jettenia ecosi</name>
    <dbReference type="NCBI Taxonomy" id="2494326"/>
    <lineage>
        <taxon>Bacteria</taxon>
        <taxon>Pseudomonadati</taxon>
        <taxon>Planctomycetota</taxon>
        <taxon>Candidatus Brocadiia</taxon>
        <taxon>Candidatus Brocadiales</taxon>
        <taxon>Candidatus Brocadiaceae</taxon>
        <taxon>Candidatus Jettenia</taxon>
    </lineage>
</organism>
<proteinExistence type="predicted"/>
<name>A0A533Q5W6_9BACT</name>
<gene>
    <name evidence="1" type="ORF">JETT_3798</name>
</gene>
<dbReference type="Proteomes" id="UP000319783">
    <property type="component" value="Unassembled WGS sequence"/>
</dbReference>
<comment type="caution">
    <text evidence="1">The sequence shown here is derived from an EMBL/GenBank/DDBJ whole genome shotgun (WGS) entry which is preliminary data.</text>
</comment>
<dbReference type="AlphaFoldDB" id="A0A533Q5W6"/>
<accession>A0A533Q5W6</accession>